<comment type="similarity">
    <text evidence="8">Belongs to the drug/metabolite transporter (DMT) superfamily. Small multidrug resistance (SMR) (TC 2.A.7.1) family. Gdx/SugE subfamily.</text>
</comment>
<evidence type="ECO:0000256" key="10">
    <source>
        <dbReference type="RuleBase" id="RU003942"/>
    </source>
</evidence>
<comment type="subcellular location">
    <subcellularLocation>
        <location evidence="1 10">Cell membrane</location>
        <topology evidence="1 10">Multi-pass membrane protein</topology>
    </subcellularLocation>
</comment>
<keyword evidence="2" id="KW-0813">Transport</keyword>
<dbReference type="InterPro" id="IPR000390">
    <property type="entry name" value="Small_drug/metabolite_transptr"/>
</dbReference>
<feature type="transmembrane region" description="Helical" evidence="11">
    <location>
        <begin position="57"/>
        <end position="78"/>
    </location>
</feature>
<name>A0A329VFD1_9GAMM</name>
<dbReference type="FunFam" id="1.10.3730.20:FF:000001">
    <property type="entry name" value="Quaternary ammonium compound resistance transporter SugE"/>
    <property type="match status" value="1"/>
</dbReference>
<dbReference type="Proteomes" id="UP000250870">
    <property type="component" value="Unassembled WGS sequence"/>
</dbReference>
<feature type="transmembrane region" description="Helical" evidence="11">
    <location>
        <begin position="33"/>
        <end position="50"/>
    </location>
</feature>
<evidence type="ECO:0000313" key="13">
    <source>
        <dbReference type="Proteomes" id="UP000250870"/>
    </source>
</evidence>
<evidence type="ECO:0000256" key="6">
    <source>
        <dbReference type="ARBA" id="ARBA00023136"/>
    </source>
</evidence>
<dbReference type="EMBL" id="NSCI01000014">
    <property type="protein sequence ID" value="RAW90643.1"/>
    <property type="molecule type" value="Genomic_DNA"/>
</dbReference>
<keyword evidence="4 10" id="KW-0812">Transmembrane</keyword>
<dbReference type="SUPFAM" id="SSF103481">
    <property type="entry name" value="Multidrug resistance efflux transporter EmrE"/>
    <property type="match status" value="1"/>
</dbReference>
<comment type="caution">
    <text evidence="12">The sequence shown here is derived from an EMBL/GenBank/DDBJ whole genome shotgun (WGS) entry which is preliminary data.</text>
</comment>
<dbReference type="SMR" id="A0A329VFD1"/>
<protein>
    <recommendedName>
        <fullName evidence="9">Guanidinium exporter</fullName>
    </recommendedName>
</protein>
<dbReference type="GO" id="GO:0022857">
    <property type="term" value="F:transmembrane transporter activity"/>
    <property type="evidence" value="ECO:0007669"/>
    <property type="project" value="InterPro"/>
</dbReference>
<dbReference type="Gene3D" id="1.10.3730.20">
    <property type="match status" value="1"/>
</dbReference>
<evidence type="ECO:0000256" key="9">
    <source>
        <dbReference type="ARBA" id="ARBA00039168"/>
    </source>
</evidence>
<evidence type="ECO:0000256" key="2">
    <source>
        <dbReference type="ARBA" id="ARBA00022448"/>
    </source>
</evidence>
<dbReference type="RefSeq" id="WP_011148245.1">
    <property type="nucleotide sequence ID" value="NZ_CAWNWQ010000014.1"/>
</dbReference>
<feature type="transmembrane region" description="Helical" evidence="11">
    <location>
        <begin position="84"/>
        <end position="102"/>
    </location>
</feature>
<keyword evidence="6 11" id="KW-0472">Membrane</keyword>
<evidence type="ECO:0000256" key="1">
    <source>
        <dbReference type="ARBA" id="ARBA00004651"/>
    </source>
</evidence>
<dbReference type="NCBIfam" id="NF008512">
    <property type="entry name" value="PRK11431.1"/>
    <property type="match status" value="1"/>
</dbReference>
<organism evidence="12 13">
    <name type="scientific">Photorhabdus laumondii subsp. clarkei</name>
    <dbReference type="NCBI Taxonomy" id="2029685"/>
    <lineage>
        <taxon>Bacteria</taxon>
        <taxon>Pseudomonadati</taxon>
        <taxon>Pseudomonadota</taxon>
        <taxon>Gammaproteobacteria</taxon>
        <taxon>Enterobacterales</taxon>
        <taxon>Morganellaceae</taxon>
        <taxon>Photorhabdus</taxon>
    </lineage>
</organism>
<dbReference type="InterPro" id="IPR045324">
    <property type="entry name" value="Small_multidrug_res"/>
</dbReference>
<evidence type="ECO:0000256" key="4">
    <source>
        <dbReference type="ARBA" id="ARBA00022692"/>
    </source>
</evidence>
<dbReference type="GO" id="GO:1990961">
    <property type="term" value="P:xenobiotic detoxification by transmembrane export across the plasma membrane"/>
    <property type="evidence" value="ECO:0007669"/>
    <property type="project" value="UniProtKB-ARBA"/>
</dbReference>
<gene>
    <name evidence="12" type="ORF">CKY01_11670</name>
</gene>
<dbReference type="GO" id="GO:0005886">
    <property type="term" value="C:plasma membrane"/>
    <property type="evidence" value="ECO:0007669"/>
    <property type="project" value="UniProtKB-SubCell"/>
</dbReference>
<dbReference type="InterPro" id="IPR037185">
    <property type="entry name" value="EmrE-like"/>
</dbReference>
<evidence type="ECO:0000313" key="12">
    <source>
        <dbReference type="EMBL" id="RAW90643.1"/>
    </source>
</evidence>
<sequence>MSWFVLVIAGLFEVVWAVGLKYTHGFTRLIPSLITASAVALSMGLLAYAMKGLPIGTAYAVWTGIGAVGTAIFGIIVFGESASFARILSFALIIAGIIGLKLSS</sequence>
<dbReference type="GeneID" id="48850346"/>
<evidence type="ECO:0000256" key="8">
    <source>
        <dbReference type="ARBA" id="ARBA00038151"/>
    </source>
</evidence>
<dbReference type="Pfam" id="PF00893">
    <property type="entry name" value="Multi_Drug_Res"/>
    <property type="match status" value="1"/>
</dbReference>
<dbReference type="AlphaFoldDB" id="A0A329VFD1"/>
<keyword evidence="5 11" id="KW-1133">Transmembrane helix</keyword>
<comment type="function">
    <text evidence="7">Guanidinium ion exporter. Couples guanidinium export to the proton motive force, exchanging one guanidinium ion for two protons.</text>
</comment>
<dbReference type="PANTHER" id="PTHR30561:SF0">
    <property type="entry name" value="GUANIDINIUM EXPORTER"/>
    <property type="match status" value="1"/>
</dbReference>
<accession>A0A329VFD1</accession>
<dbReference type="PANTHER" id="PTHR30561">
    <property type="entry name" value="SMR FAMILY PROTON-DEPENDENT DRUG EFFLUX TRANSPORTER SUGE"/>
    <property type="match status" value="1"/>
</dbReference>
<evidence type="ECO:0000256" key="3">
    <source>
        <dbReference type="ARBA" id="ARBA00022475"/>
    </source>
</evidence>
<keyword evidence="3" id="KW-1003">Cell membrane</keyword>
<proteinExistence type="inferred from homology"/>
<reference evidence="12 13" key="1">
    <citation type="journal article" date="2018" name="Int. J. Syst. Evol. Microbiol.">
        <title>Whole-genome-based revisit of Photorhabdus phylogeny: proposal for the elevation of most Photorhabdus subspecies to the species level and description of one novel species Photorhabdus bodei sp. nov., and one novel subspecies Photorhabdus laumondii subsp. clarkei subsp. nov.</title>
        <authorList>
            <person name="Machado R.A.R."/>
            <person name="Wuthrich D."/>
            <person name="Kuhnert P."/>
            <person name="Arce C.C.M."/>
            <person name="Thonen L."/>
            <person name="Ruiz C."/>
            <person name="Zhang X."/>
            <person name="Robert C.A.M."/>
            <person name="Karimi J."/>
            <person name="Kamali S."/>
            <person name="Ma J."/>
            <person name="Bruggmann R."/>
            <person name="Erb M."/>
        </authorList>
    </citation>
    <scope>NUCLEOTIDE SEQUENCE [LARGE SCALE GENOMIC DNA]</scope>
    <source>
        <strain evidence="12 13">BOJ-47</strain>
    </source>
</reference>
<evidence type="ECO:0000256" key="5">
    <source>
        <dbReference type="ARBA" id="ARBA00022989"/>
    </source>
</evidence>
<evidence type="ECO:0000256" key="11">
    <source>
        <dbReference type="SAM" id="Phobius"/>
    </source>
</evidence>
<evidence type="ECO:0000256" key="7">
    <source>
        <dbReference type="ARBA" id="ARBA00037615"/>
    </source>
</evidence>